<keyword evidence="5" id="KW-0539">Nucleus</keyword>
<evidence type="ECO:0000313" key="8">
    <source>
        <dbReference type="EMBL" id="BAJ77172.1"/>
    </source>
</evidence>
<keyword evidence="3" id="KW-0690">Ribosome biogenesis</keyword>
<proteinExistence type="evidence at transcript level"/>
<dbReference type="OMA" id="LRNTPEM"/>
<evidence type="ECO:0000256" key="5">
    <source>
        <dbReference type="ARBA" id="ARBA00023242"/>
    </source>
</evidence>
<accession>F0X3K1</accession>
<evidence type="ECO:0000256" key="1">
    <source>
        <dbReference type="ARBA" id="ARBA00004604"/>
    </source>
</evidence>
<reference evidence="8" key="1">
    <citation type="submission" date="2011-02" db="EMBL/GenBank/DDBJ databases">
        <title>Construction and analysis of full-length cDNA library of Cryptosporidium parvum.</title>
        <authorList>
            <person name="Yamagishi J."/>
            <person name="Wakaguri H."/>
            <person name="Sugano S."/>
            <person name="Kawano S."/>
            <person name="Fujisaki K."/>
            <person name="Sugimoto C."/>
            <person name="Watanabe J."/>
            <person name="Suzuki Y."/>
            <person name="Kimata I."/>
            <person name="Xuan X."/>
        </authorList>
    </citation>
    <scope>NUCLEOTIDE SEQUENCE</scope>
    <source>
        <strain evidence="8">HNJ-1</strain>
    </source>
</reference>
<dbReference type="PANTHER" id="PTHR13028">
    <property type="entry name" value="RRNA PROCESSING PROTEIN EBNA1-BINDING PROTEIN-RELATED"/>
    <property type="match status" value="1"/>
</dbReference>
<dbReference type="Proteomes" id="UP000593906">
    <property type="component" value="Chromosome 6"/>
</dbReference>
<dbReference type="VEuPathDB" id="CryptoDB:CPATCC_0015020"/>
<organism evidence="8">
    <name type="scientific">Cryptosporidium parvum</name>
    <dbReference type="NCBI Taxonomy" id="5807"/>
    <lineage>
        <taxon>Eukaryota</taxon>
        <taxon>Sar</taxon>
        <taxon>Alveolata</taxon>
        <taxon>Apicomplexa</taxon>
        <taxon>Conoidasida</taxon>
        <taxon>Coccidia</taxon>
        <taxon>Eucoccidiorida</taxon>
        <taxon>Eimeriorina</taxon>
        <taxon>Cryptosporidiidae</taxon>
        <taxon>Cryptosporidium</taxon>
    </lineage>
</organism>
<evidence type="ECO:0000256" key="3">
    <source>
        <dbReference type="ARBA" id="ARBA00022517"/>
    </source>
</evidence>
<dbReference type="InterPro" id="IPR008610">
    <property type="entry name" value="Ebp2"/>
</dbReference>
<reference evidence="9 10" key="2">
    <citation type="submission" date="2019-09" db="EMBL/GenBank/DDBJ databases">
        <title>Consistent, comparative and evidence-based genome assembly and annotation for Cryptosporidium parvum, C. hominis and C. tyzzeri.</title>
        <authorList>
            <person name="Baptista R.P."/>
            <person name="Li Y."/>
            <person name="Sateriale A."/>
            <person name="Ansell B."/>
            <person name="Jex A."/>
            <person name="Sanders M."/>
            <person name="Brooks K."/>
            <person name="Tracey A."/>
            <person name="Berriman M."/>
            <person name="Striepen B."/>
            <person name="Cotton J.A."/>
            <person name="Kissinger J.C."/>
        </authorList>
    </citation>
    <scope>NUCLEOTIDE SEQUENCE [LARGE SCALE GENOMIC DNA]</scope>
    <source>
        <strain evidence="9 10">IOWA-ATCC</strain>
    </source>
</reference>
<dbReference type="PANTHER" id="PTHR13028:SF0">
    <property type="entry name" value="RRNA-PROCESSING PROTEIN EBP2-RELATED"/>
    <property type="match status" value="1"/>
</dbReference>
<dbReference type="VEuPathDB" id="CryptoDB:cgd6_3450"/>
<feature type="coiled-coil region" evidence="6">
    <location>
        <begin position="123"/>
        <end position="150"/>
    </location>
</feature>
<gene>
    <name evidence="8" type="primary">cgd6_3450</name>
    <name evidence="9" type="ORF">CPATCC_002901</name>
</gene>
<dbReference type="EMBL" id="CP044417">
    <property type="protein sequence ID" value="QOY41230.1"/>
    <property type="molecule type" value="Genomic_DNA"/>
</dbReference>
<dbReference type="GO" id="GO:0042273">
    <property type="term" value="P:ribosomal large subunit biogenesis"/>
    <property type="evidence" value="ECO:0007669"/>
    <property type="project" value="TreeGrafter"/>
</dbReference>
<dbReference type="EMBL" id="FX115805">
    <property type="protein sequence ID" value="BAJ77908.1"/>
    <property type="molecule type" value="mRNA"/>
</dbReference>
<evidence type="ECO:0000256" key="6">
    <source>
        <dbReference type="SAM" id="Coils"/>
    </source>
</evidence>
<dbReference type="Pfam" id="PF05890">
    <property type="entry name" value="Ebp2"/>
    <property type="match status" value="1"/>
</dbReference>
<evidence type="ECO:0000313" key="9">
    <source>
        <dbReference type="EMBL" id="QOY41230.1"/>
    </source>
</evidence>
<keyword evidence="4 6" id="KW-0175">Coiled coil</keyword>
<sequence>MSDSDSELETHVLEDNQGERISIDRGNKLVLDEEGIKRKISALDYGIQLGMKNVPFIETLAIVDKVGNEEKIDYKDNTKRESYFYSNTLRNVNKGCEILEKMNINWNRPDDMLAEMLKTDQHMKKIKMDLLKQEQKIKAVELKKQKYVEKKFTKKIQVEKKKLRKQETKKNLREIENWKKSDHKNSASIEESFDKYFSENSKKSDLNKNKKVSKHISKTNNFEITKNTNKPSKQGGGKGRKGGKRK</sequence>
<evidence type="ECO:0000256" key="2">
    <source>
        <dbReference type="ARBA" id="ARBA00007336"/>
    </source>
</evidence>
<comment type="similarity">
    <text evidence="2">Belongs to the EBP2 family.</text>
</comment>
<evidence type="ECO:0000256" key="4">
    <source>
        <dbReference type="ARBA" id="ARBA00023054"/>
    </source>
</evidence>
<protein>
    <submittedName>
        <fullName evidence="8">Cgd6_3450 protein</fullName>
    </submittedName>
</protein>
<dbReference type="GO" id="GO:0030687">
    <property type="term" value="C:preribosome, large subunit precursor"/>
    <property type="evidence" value="ECO:0007669"/>
    <property type="project" value="TreeGrafter"/>
</dbReference>
<evidence type="ECO:0000256" key="7">
    <source>
        <dbReference type="SAM" id="MobiDB-lite"/>
    </source>
</evidence>
<dbReference type="EMBL" id="FX115069">
    <property type="protein sequence ID" value="BAJ77172.1"/>
    <property type="molecule type" value="mRNA"/>
</dbReference>
<dbReference type="GO" id="GO:0006364">
    <property type="term" value="P:rRNA processing"/>
    <property type="evidence" value="ECO:0007669"/>
    <property type="project" value="TreeGrafter"/>
</dbReference>
<feature type="region of interest" description="Disordered" evidence="7">
    <location>
        <begin position="197"/>
        <end position="246"/>
    </location>
</feature>
<dbReference type="GO" id="GO:0034399">
    <property type="term" value="C:nuclear periphery"/>
    <property type="evidence" value="ECO:0007669"/>
    <property type="project" value="TreeGrafter"/>
</dbReference>
<dbReference type="AlphaFoldDB" id="F0X3K1"/>
<name>F0X3K1_CRYPV</name>
<dbReference type="GO" id="GO:0005730">
    <property type="term" value="C:nucleolus"/>
    <property type="evidence" value="ECO:0007669"/>
    <property type="project" value="UniProtKB-SubCell"/>
</dbReference>
<evidence type="ECO:0000313" key="10">
    <source>
        <dbReference type="Proteomes" id="UP000593906"/>
    </source>
</evidence>
<feature type="compositionally biased region" description="Polar residues" evidence="7">
    <location>
        <begin position="218"/>
        <end position="232"/>
    </location>
</feature>
<feature type="compositionally biased region" description="Basic and acidic residues" evidence="7">
    <location>
        <begin position="197"/>
        <end position="208"/>
    </location>
</feature>
<comment type="subcellular location">
    <subcellularLocation>
        <location evidence="1">Nucleus</location>
        <location evidence="1">Nucleolus</location>
    </subcellularLocation>
</comment>